<dbReference type="Proteomes" id="UP000728032">
    <property type="component" value="Unassembled WGS sequence"/>
</dbReference>
<evidence type="ECO:0000313" key="6">
    <source>
        <dbReference type="Proteomes" id="UP000728032"/>
    </source>
</evidence>
<reference evidence="5" key="1">
    <citation type="submission" date="2020-11" db="EMBL/GenBank/DDBJ databases">
        <authorList>
            <person name="Tran Van P."/>
        </authorList>
    </citation>
    <scope>NUCLEOTIDE SEQUENCE</scope>
</reference>
<name>A0A7R9R1I4_9ACAR</name>
<dbReference type="EMBL" id="CAJPVJ010053858">
    <property type="protein sequence ID" value="CAG2183423.1"/>
    <property type="molecule type" value="Genomic_DNA"/>
</dbReference>
<gene>
    <name evidence="5" type="ORF">ONB1V03_LOCUS22844</name>
</gene>
<dbReference type="PANTHER" id="PTHR11731:SF200">
    <property type="entry name" value="DIPEPTIDYL PEPTIDASE 10, ISOFORM B"/>
    <property type="match status" value="1"/>
</dbReference>
<keyword evidence="1" id="KW-0378">Hydrolase</keyword>
<keyword evidence="1" id="KW-0645">Protease</keyword>
<evidence type="ECO:0000256" key="3">
    <source>
        <dbReference type="ARBA" id="ARBA00023180"/>
    </source>
</evidence>
<proteinExistence type="predicted"/>
<dbReference type="OrthoDB" id="16520at2759"/>
<dbReference type="Gene3D" id="3.40.50.1820">
    <property type="entry name" value="alpha/beta hydrolase"/>
    <property type="match status" value="1"/>
</dbReference>
<dbReference type="InterPro" id="IPR029058">
    <property type="entry name" value="AB_hydrolase_fold"/>
</dbReference>
<evidence type="ECO:0000259" key="4">
    <source>
        <dbReference type="Pfam" id="PF00326"/>
    </source>
</evidence>
<dbReference type="GO" id="GO:0008236">
    <property type="term" value="F:serine-type peptidase activity"/>
    <property type="evidence" value="ECO:0007669"/>
    <property type="project" value="UniProtKB-KW"/>
</dbReference>
<protein>
    <recommendedName>
        <fullName evidence="4">Peptidase S9 prolyl oligopeptidase catalytic domain-containing protein</fullName>
    </recommendedName>
</protein>
<sequence length="130" mass="14809">MSIIYARIDSRGSDNRGSKYLHEIYKNLGNVEVMDTIVTARYLRDNLSFIDRHNIGIWGWSYGGYVTLMSLALDYADPVFHCGIAVAPVTNWMYMGWPHDNAKAYNRSDLLNKVSLFKDERLLLALGTAD</sequence>
<keyword evidence="2" id="KW-0720">Serine protease</keyword>
<dbReference type="GO" id="GO:0006508">
    <property type="term" value="P:proteolysis"/>
    <property type="evidence" value="ECO:0007669"/>
    <property type="project" value="InterPro"/>
</dbReference>
<dbReference type="InterPro" id="IPR050278">
    <property type="entry name" value="Serine_Prot_S9B/DPPIV"/>
</dbReference>
<dbReference type="GO" id="GO:0004177">
    <property type="term" value="F:aminopeptidase activity"/>
    <property type="evidence" value="ECO:0007669"/>
    <property type="project" value="UniProtKB-KW"/>
</dbReference>
<evidence type="ECO:0000256" key="1">
    <source>
        <dbReference type="ARBA" id="ARBA00022438"/>
    </source>
</evidence>
<dbReference type="InterPro" id="IPR001375">
    <property type="entry name" value="Peptidase_S9_cat"/>
</dbReference>
<keyword evidence="3" id="KW-0325">Glycoprotein</keyword>
<feature type="non-terminal residue" evidence="5">
    <location>
        <position position="1"/>
    </location>
</feature>
<dbReference type="Pfam" id="PF00326">
    <property type="entry name" value="Peptidase_S9"/>
    <property type="match status" value="1"/>
</dbReference>
<dbReference type="GO" id="GO:0008239">
    <property type="term" value="F:dipeptidyl-peptidase activity"/>
    <property type="evidence" value="ECO:0007669"/>
    <property type="project" value="TreeGrafter"/>
</dbReference>
<evidence type="ECO:0000313" key="5">
    <source>
        <dbReference type="EMBL" id="CAD7666390.1"/>
    </source>
</evidence>
<dbReference type="GO" id="GO:0005886">
    <property type="term" value="C:plasma membrane"/>
    <property type="evidence" value="ECO:0007669"/>
    <property type="project" value="TreeGrafter"/>
</dbReference>
<dbReference type="AlphaFoldDB" id="A0A7R9R1I4"/>
<organism evidence="5">
    <name type="scientific">Oppiella nova</name>
    <dbReference type="NCBI Taxonomy" id="334625"/>
    <lineage>
        <taxon>Eukaryota</taxon>
        <taxon>Metazoa</taxon>
        <taxon>Ecdysozoa</taxon>
        <taxon>Arthropoda</taxon>
        <taxon>Chelicerata</taxon>
        <taxon>Arachnida</taxon>
        <taxon>Acari</taxon>
        <taxon>Acariformes</taxon>
        <taxon>Sarcoptiformes</taxon>
        <taxon>Oribatida</taxon>
        <taxon>Brachypylina</taxon>
        <taxon>Oppioidea</taxon>
        <taxon>Oppiidae</taxon>
        <taxon>Oppiella</taxon>
    </lineage>
</organism>
<dbReference type="PANTHER" id="PTHR11731">
    <property type="entry name" value="PROTEASE FAMILY S9B,C DIPEPTIDYL-PEPTIDASE IV-RELATED"/>
    <property type="match status" value="1"/>
</dbReference>
<feature type="domain" description="Peptidase S9 prolyl oligopeptidase catalytic" evidence="4">
    <location>
        <begin position="3"/>
        <end position="99"/>
    </location>
</feature>
<keyword evidence="1" id="KW-0031">Aminopeptidase</keyword>
<keyword evidence="6" id="KW-1185">Reference proteome</keyword>
<evidence type="ECO:0000256" key="2">
    <source>
        <dbReference type="ARBA" id="ARBA00022825"/>
    </source>
</evidence>
<dbReference type="EMBL" id="OC968683">
    <property type="protein sequence ID" value="CAD7666390.1"/>
    <property type="molecule type" value="Genomic_DNA"/>
</dbReference>
<dbReference type="SUPFAM" id="SSF53474">
    <property type="entry name" value="alpha/beta-Hydrolases"/>
    <property type="match status" value="1"/>
</dbReference>
<accession>A0A7R9R1I4</accession>